<protein>
    <submittedName>
        <fullName evidence="1">Uncharacterized protein</fullName>
    </submittedName>
</protein>
<dbReference type="Proteomes" id="UP000054018">
    <property type="component" value="Unassembled WGS sequence"/>
</dbReference>
<sequence>MTVKSTTLRVPIRTVGCSGTLPLSFKSTSLQWKIVLASGPLFTPEPLIRVVIYFTYPLSTTRCDRDSSIARNPECVDGIPVRLKVGYPRMCSAAV</sequence>
<dbReference type="AlphaFoldDB" id="A0A0C9YAB5"/>
<reference evidence="2" key="2">
    <citation type="submission" date="2015-01" db="EMBL/GenBank/DDBJ databases">
        <title>Evolutionary Origins and Diversification of the Mycorrhizal Mutualists.</title>
        <authorList>
            <consortium name="DOE Joint Genome Institute"/>
            <consortium name="Mycorrhizal Genomics Consortium"/>
            <person name="Kohler A."/>
            <person name="Kuo A."/>
            <person name="Nagy L.G."/>
            <person name="Floudas D."/>
            <person name="Copeland A."/>
            <person name="Barry K.W."/>
            <person name="Cichocki N."/>
            <person name="Veneault-Fourrey C."/>
            <person name="LaButti K."/>
            <person name="Lindquist E.A."/>
            <person name="Lipzen A."/>
            <person name="Lundell T."/>
            <person name="Morin E."/>
            <person name="Murat C."/>
            <person name="Riley R."/>
            <person name="Ohm R."/>
            <person name="Sun H."/>
            <person name="Tunlid A."/>
            <person name="Henrissat B."/>
            <person name="Grigoriev I.V."/>
            <person name="Hibbett D.S."/>
            <person name="Martin F."/>
        </authorList>
    </citation>
    <scope>NUCLEOTIDE SEQUENCE [LARGE SCALE GENOMIC DNA]</scope>
    <source>
        <strain evidence="2">441</strain>
    </source>
</reference>
<keyword evidence="2" id="KW-1185">Reference proteome</keyword>
<dbReference type="EMBL" id="KN833972">
    <property type="protein sequence ID" value="KIK13816.1"/>
    <property type="molecule type" value="Genomic_DNA"/>
</dbReference>
<evidence type="ECO:0000313" key="2">
    <source>
        <dbReference type="Proteomes" id="UP000054018"/>
    </source>
</evidence>
<accession>A0A0C9YAB5</accession>
<evidence type="ECO:0000313" key="1">
    <source>
        <dbReference type="EMBL" id="KIK13816.1"/>
    </source>
</evidence>
<gene>
    <name evidence="1" type="ORF">PISMIDRAFT_371965</name>
</gene>
<name>A0A0C9YAB5_9AGAM</name>
<dbReference type="HOGENOM" id="CLU_2373585_0_0_1"/>
<reference evidence="1 2" key="1">
    <citation type="submission" date="2014-04" db="EMBL/GenBank/DDBJ databases">
        <authorList>
            <consortium name="DOE Joint Genome Institute"/>
            <person name="Kuo A."/>
            <person name="Kohler A."/>
            <person name="Costa M.D."/>
            <person name="Nagy L.G."/>
            <person name="Floudas D."/>
            <person name="Copeland A."/>
            <person name="Barry K.W."/>
            <person name="Cichocki N."/>
            <person name="Veneault-Fourrey C."/>
            <person name="LaButti K."/>
            <person name="Lindquist E.A."/>
            <person name="Lipzen A."/>
            <person name="Lundell T."/>
            <person name="Morin E."/>
            <person name="Murat C."/>
            <person name="Sun H."/>
            <person name="Tunlid A."/>
            <person name="Henrissat B."/>
            <person name="Grigoriev I.V."/>
            <person name="Hibbett D.S."/>
            <person name="Martin F."/>
            <person name="Nordberg H.P."/>
            <person name="Cantor M.N."/>
            <person name="Hua S.X."/>
        </authorList>
    </citation>
    <scope>NUCLEOTIDE SEQUENCE [LARGE SCALE GENOMIC DNA]</scope>
    <source>
        <strain evidence="1 2">441</strain>
    </source>
</reference>
<organism evidence="1 2">
    <name type="scientific">Pisolithus microcarpus 441</name>
    <dbReference type="NCBI Taxonomy" id="765257"/>
    <lineage>
        <taxon>Eukaryota</taxon>
        <taxon>Fungi</taxon>
        <taxon>Dikarya</taxon>
        <taxon>Basidiomycota</taxon>
        <taxon>Agaricomycotina</taxon>
        <taxon>Agaricomycetes</taxon>
        <taxon>Agaricomycetidae</taxon>
        <taxon>Boletales</taxon>
        <taxon>Sclerodermatineae</taxon>
        <taxon>Pisolithaceae</taxon>
        <taxon>Pisolithus</taxon>
    </lineage>
</organism>
<proteinExistence type="predicted"/>